<keyword evidence="3" id="KW-1185">Reference proteome</keyword>
<dbReference type="Proteomes" id="UP000756860">
    <property type="component" value="Unassembled WGS sequence"/>
</dbReference>
<keyword evidence="1" id="KW-1133">Transmembrane helix</keyword>
<sequence length="161" mass="16175">MDVTVLLWTGAGVLTLLGLVGLVLPALPGAPLLFVGLLLAAWAEDFVYVGPGTLAILAVMVVLTYLVEFAASAIGAKRFGASGRAMTGALLGGIVGIFFGIPGILLGPFAGAVIGELSLQRSLHAAGWSGLGASLGMALGMAAKLAFGVGMVGIYLLARFF</sequence>
<keyword evidence="1" id="KW-0472">Membrane</keyword>
<keyword evidence="1" id="KW-0812">Transmembrane</keyword>
<accession>A0ABS5SBM1</accession>
<proteinExistence type="predicted"/>
<evidence type="ECO:0000256" key="1">
    <source>
        <dbReference type="SAM" id="Phobius"/>
    </source>
</evidence>
<comment type="caution">
    <text evidence="2">The sequence shown here is derived from an EMBL/GenBank/DDBJ whole genome shotgun (WGS) entry which is preliminary data.</text>
</comment>
<organism evidence="2 3">
    <name type="scientific">Geomobilimonas luticola</name>
    <dbReference type="NCBI Taxonomy" id="1114878"/>
    <lineage>
        <taxon>Bacteria</taxon>
        <taxon>Pseudomonadati</taxon>
        <taxon>Thermodesulfobacteriota</taxon>
        <taxon>Desulfuromonadia</taxon>
        <taxon>Geobacterales</taxon>
        <taxon>Geobacteraceae</taxon>
        <taxon>Geomobilimonas</taxon>
    </lineage>
</organism>
<evidence type="ECO:0000313" key="2">
    <source>
        <dbReference type="EMBL" id="MBT0651914.1"/>
    </source>
</evidence>
<reference evidence="2 3" key="1">
    <citation type="submission" date="2021-05" db="EMBL/GenBank/DDBJ databases">
        <title>The draft genome of Geobacter luticola JCM 17780.</title>
        <authorList>
            <person name="Xu Z."/>
            <person name="Masuda Y."/>
            <person name="Itoh H."/>
            <person name="Senoo K."/>
        </authorList>
    </citation>
    <scope>NUCLEOTIDE SEQUENCE [LARGE SCALE GENOMIC DNA]</scope>
    <source>
        <strain evidence="2 3">JCM 17780</strain>
    </source>
</reference>
<dbReference type="RefSeq" id="WP_214173899.1">
    <property type="nucleotide sequence ID" value="NZ_JAHCVK010000001.1"/>
</dbReference>
<dbReference type="Pfam" id="PF04306">
    <property type="entry name" value="DUF456"/>
    <property type="match status" value="1"/>
</dbReference>
<name>A0ABS5SBM1_9BACT</name>
<gene>
    <name evidence="2" type="ORF">KI810_02495</name>
</gene>
<protein>
    <submittedName>
        <fullName evidence="2">DUF456 family protein</fullName>
    </submittedName>
</protein>
<feature type="transmembrane region" description="Helical" evidence="1">
    <location>
        <begin position="55"/>
        <end position="76"/>
    </location>
</feature>
<evidence type="ECO:0000313" key="3">
    <source>
        <dbReference type="Proteomes" id="UP000756860"/>
    </source>
</evidence>
<feature type="transmembrane region" description="Helical" evidence="1">
    <location>
        <begin position="6"/>
        <end position="24"/>
    </location>
</feature>
<dbReference type="PANTHER" id="PTHR39165">
    <property type="entry name" value="IG HYPOTHETICAL 17883"/>
    <property type="match status" value="1"/>
</dbReference>
<dbReference type="EMBL" id="JAHCVK010000001">
    <property type="protein sequence ID" value="MBT0651914.1"/>
    <property type="molecule type" value="Genomic_DNA"/>
</dbReference>
<dbReference type="InterPro" id="IPR007403">
    <property type="entry name" value="DUF456"/>
</dbReference>
<feature type="transmembrane region" description="Helical" evidence="1">
    <location>
        <begin position="135"/>
        <end position="158"/>
    </location>
</feature>
<dbReference type="PANTHER" id="PTHR39165:SF1">
    <property type="entry name" value="DUF456 DOMAIN-CONTAINING PROTEIN"/>
    <property type="match status" value="1"/>
</dbReference>
<feature type="transmembrane region" description="Helical" evidence="1">
    <location>
        <begin position="88"/>
        <end position="115"/>
    </location>
</feature>